<dbReference type="InterPro" id="IPR056881">
    <property type="entry name" value="Mug62_dom"/>
</dbReference>
<dbReference type="EMBL" id="JAPQKH010000007">
    <property type="protein sequence ID" value="KAJ5088580.1"/>
    <property type="molecule type" value="Genomic_DNA"/>
</dbReference>
<dbReference type="Gene3D" id="3.30.300.30">
    <property type="match status" value="2"/>
</dbReference>
<feature type="compositionally biased region" description="Polar residues" evidence="1">
    <location>
        <begin position="1811"/>
        <end position="1822"/>
    </location>
</feature>
<feature type="region of interest" description="Disordered" evidence="1">
    <location>
        <begin position="1657"/>
        <end position="1698"/>
    </location>
</feature>
<feature type="region of interest" description="Disordered" evidence="1">
    <location>
        <begin position="1794"/>
        <end position="1893"/>
    </location>
</feature>
<name>A0A9W9EVD7_9EURO</name>
<accession>A0A9W9EVD7</accession>
<dbReference type="InterPro" id="IPR010506">
    <property type="entry name" value="DMAP1-bd"/>
</dbReference>
<dbReference type="PROSITE" id="PS51912">
    <property type="entry name" value="DMAP1_BIND"/>
    <property type="match status" value="1"/>
</dbReference>
<dbReference type="SMART" id="SM01137">
    <property type="entry name" value="DMAP_binding"/>
    <property type="match status" value="1"/>
</dbReference>
<dbReference type="Gene3D" id="3.40.50.12780">
    <property type="entry name" value="N-terminal domain of ligase-like"/>
    <property type="match status" value="4"/>
</dbReference>
<dbReference type="InterPro" id="IPR045851">
    <property type="entry name" value="AMP-bd_C_sf"/>
</dbReference>
<dbReference type="Pfam" id="PF23024">
    <property type="entry name" value="AMP-dom_DIP2-like"/>
    <property type="match status" value="1"/>
</dbReference>
<dbReference type="GO" id="GO:0005829">
    <property type="term" value="C:cytosol"/>
    <property type="evidence" value="ECO:0007669"/>
    <property type="project" value="TreeGrafter"/>
</dbReference>
<dbReference type="InterPro" id="IPR042099">
    <property type="entry name" value="ANL_N_sf"/>
</dbReference>
<evidence type="ECO:0000313" key="4">
    <source>
        <dbReference type="Proteomes" id="UP001149165"/>
    </source>
</evidence>
<reference evidence="3" key="2">
    <citation type="journal article" date="2023" name="IMA Fungus">
        <title>Comparative genomic study of the Penicillium genus elucidates a diverse pangenome and 15 lateral gene transfer events.</title>
        <authorList>
            <person name="Petersen C."/>
            <person name="Sorensen T."/>
            <person name="Nielsen M.R."/>
            <person name="Sondergaard T.E."/>
            <person name="Sorensen J.L."/>
            <person name="Fitzpatrick D.A."/>
            <person name="Frisvad J.C."/>
            <person name="Nielsen K.L."/>
        </authorList>
    </citation>
    <scope>NUCLEOTIDE SEQUENCE</scope>
    <source>
        <strain evidence="3">IBT 30069</strain>
    </source>
</reference>
<feature type="region of interest" description="Disordered" evidence="1">
    <location>
        <begin position="47"/>
        <end position="127"/>
    </location>
</feature>
<dbReference type="OrthoDB" id="69964at2759"/>
<feature type="compositionally biased region" description="Low complexity" evidence="1">
    <location>
        <begin position="691"/>
        <end position="704"/>
    </location>
</feature>
<feature type="compositionally biased region" description="Basic and acidic residues" evidence="1">
    <location>
        <begin position="1660"/>
        <end position="1669"/>
    </location>
</feature>
<dbReference type="SUPFAM" id="SSF56801">
    <property type="entry name" value="Acetyl-CoA synthetase-like"/>
    <property type="match status" value="2"/>
</dbReference>
<protein>
    <recommendedName>
        <fullName evidence="2">DMAP1-binding domain-containing protein</fullName>
    </recommendedName>
</protein>
<dbReference type="Pfam" id="PF06464">
    <property type="entry name" value="DMAP_binding"/>
    <property type="match status" value="1"/>
</dbReference>
<feature type="domain" description="DMAP1-binding" evidence="2">
    <location>
        <begin position="1"/>
        <end position="99"/>
    </location>
</feature>
<dbReference type="Pfam" id="PF00501">
    <property type="entry name" value="AMP-binding"/>
    <property type="match status" value="2"/>
</dbReference>
<feature type="region of interest" description="Disordered" evidence="1">
    <location>
        <begin position="674"/>
        <end position="714"/>
    </location>
</feature>
<dbReference type="Proteomes" id="UP001149165">
    <property type="component" value="Unassembled WGS sequence"/>
</dbReference>
<proteinExistence type="predicted"/>
<feature type="compositionally biased region" description="Polar residues" evidence="1">
    <location>
        <begin position="1674"/>
        <end position="1686"/>
    </location>
</feature>
<organism evidence="3 4">
    <name type="scientific">Penicillium angulare</name>
    <dbReference type="NCBI Taxonomy" id="116970"/>
    <lineage>
        <taxon>Eukaryota</taxon>
        <taxon>Fungi</taxon>
        <taxon>Dikarya</taxon>
        <taxon>Ascomycota</taxon>
        <taxon>Pezizomycotina</taxon>
        <taxon>Eurotiomycetes</taxon>
        <taxon>Eurotiomycetidae</taxon>
        <taxon>Eurotiales</taxon>
        <taxon>Aspergillaceae</taxon>
        <taxon>Penicillium</taxon>
    </lineage>
</organism>
<keyword evidence="4" id="KW-1185">Reference proteome</keyword>
<gene>
    <name evidence="3" type="ORF">N7456_012196</name>
</gene>
<dbReference type="PANTHER" id="PTHR22754">
    <property type="entry name" value="DISCO-INTERACTING PROTEIN 2 DIP2 -RELATED"/>
    <property type="match status" value="1"/>
</dbReference>
<evidence type="ECO:0000313" key="3">
    <source>
        <dbReference type="EMBL" id="KAJ5088580.1"/>
    </source>
</evidence>
<sequence length="1893" mass="209895">MADENPDLQYALRTLDREFEEGDITEKGYQKRRTLLLSQFLGPNKPLEIGAHGGNDDQYDGSDSTHMAPPTILNVRPPTADSSQHGLSSPTYAGGFDGMQGGSFGYNHAPSMNTQNPQSAAPGSYDRDSLGMLQAHERVPSSSSYDSLFLPRPMPPGSHGPDGSRTATLMSQNYAFNPDAQPEYVAHPEYVDDGMESYEPVSGGVTRQSTMLDSQQGFFSDFAGQHDDYRESYGGGYHRYSQSGEAFSPTANMAPPFIPPSDLPHGPAIEHLMPLEPRDIPFGVNDPHDKNIPMSTFDNLPAVLRHRSRAHPKQPAYWVLDQKGKEIASITYDKLASRAEKVAQVIRDKSNLYRGDRVALIYRDAEIIEFAVALMGCFIAGVVAVPINSLDDYTTLNLVLTSTQAHLALTTENNLKGFQRDITAQKLNWPRGVEWWKTNEFGSFHPKKKDETPPLVVPDLAYIEFARAPTGDMRGVVMSHRTIMHQMACLSAIVSTVPTESNARQFGTKGETITSYLDPRQGIGMILGVLLTVYGGHTTVWHEDRAVETPGLYAHIITKYRATIMAADYSGLKIATYNYQQDPMATRSYKKNAEPNFSSVKLCLIDTLTLDPEFHEILADRWLQPMRNPRAREIVAPMLCLPEHGGMVISMRDWVGGEERMGCSLTHELDPAQRVVSKDDDKEEESGTKTGFGSSLLGGASRSRIPTTKQTSKHELSEVLLDKEALKSNEVVVLAMGEDARKYASIMPHAVRIGAFGFPLPDATLSVVDPETNLLCTPNVVGEIWVDSPSLSGGFWALPKHTEAIFHARPYKFEDANPTPVLVEPEFLRTGLLGCVIEGRIFVLGLYEDRLRQKVEWVEHGQELVEHRYFFVQHLVVSLLKKVPKIHDCTAFDVFVNDEHLPVIVLESYAASTAPTTNGGPPRQLDSVLLDSLAERCMEVLYHEHHLRVYCILLTAPNSLPRVTKSGRREIGNMLCRKEFEAGILQAVHVKFGVERSVLNLPMGVDPEGGIWSPLSLASRQDVLAYQEKQYSGVDYRDVVMDDRTSTPLNNFKTITDLLQWRVSRQAEELAYCSIDSRGKEGKGITWKKFDLKVSAVATYLKNKVKVRPGDHLVLMYTHSEEYVYAVHACFCLGVVVIPMAPLDQNRLSEDAPAFLHVISDFSVKAIIVNTEVDHVMRQKLVSQHIKQSAQVLRIGVPAIYNTTKPSKQSHSCRELGYTVKDTWLQGKQQPALVWTYWTPDQRRISVHIGHDTIMGMCKVQKETCQMTSMRPVLGSVRSTLGLGFLHTLLLGIYVGAPTYLVSPVDFAQNPMTLFLTLSRYKIKDTYATAQMLDYATSAMAAKGFQLQELKNLMISADARPRADIYQKTRLHFASAGLDRTSINVSYSHVLNPMIVTRSYMCIEPIELWLDIRSLRRGLIYPVDPDADPSALLVQDSGMVPVNTQIAIVNPETCTLAHVGEYGEIWVQSDACAKGFYRSKQEFDAERMNGRVADGDPGVPYVRTGDLGFLHTVTRPIGHGGQAVEMQVLFVLGNIGETFEVNGLNHFPMDIENSVEACHRNIVSGGSAIFQAGGLIVVVVEVTRKAFLASLVPVIVDAVLNEHQVVADIVAFVSQGDFPRSRLGEKQRGKVLASWVTRKLRTIAQFSIRDLDDNPFAELPQHRASRDSKPGSIMGNSTRRGSTLNPETDIPAVPRSPGGVVLEETIAPQVTFPDVHPQATLPELDTRTDRAVSATPVPAPTSAVPHIQEPQSATIMSADDDHHFDSMEPLQDNPAQGGARDFRFSFDMVSAPVDNTTQDHYHQGGERPSTGRDSLPSQQQQHGGYDGNADLASHSYDERPRPGTQESGVIDDWPQEALMYQTSFGEQDELDFSRRPSTQSANVRQRYDGTGYL</sequence>
<dbReference type="Pfam" id="PF24919">
    <property type="entry name" value="Mug62"/>
    <property type="match status" value="1"/>
</dbReference>
<feature type="compositionally biased region" description="Polar residues" evidence="1">
    <location>
        <begin position="110"/>
        <end position="121"/>
    </location>
</feature>
<comment type="caution">
    <text evidence="3">The sequence shown here is derived from an EMBL/GenBank/DDBJ whole genome shotgun (WGS) entry which is preliminary data.</text>
</comment>
<dbReference type="PANTHER" id="PTHR22754:SF32">
    <property type="entry name" value="DISCO-INTERACTING PROTEIN 2"/>
    <property type="match status" value="1"/>
</dbReference>
<evidence type="ECO:0000259" key="2">
    <source>
        <dbReference type="PROSITE" id="PS51912"/>
    </source>
</evidence>
<feature type="compositionally biased region" description="Polar residues" evidence="1">
    <location>
        <begin position="80"/>
        <end position="91"/>
    </location>
</feature>
<dbReference type="InterPro" id="IPR025110">
    <property type="entry name" value="AMP-bd_C"/>
</dbReference>
<feature type="compositionally biased region" description="Gly residues" evidence="1">
    <location>
        <begin position="95"/>
        <end position="104"/>
    </location>
</feature>
<reference evidence="3" key="1">
    <citation type="submission" date="2022-11" db="EMBL/GenBank/DDBJ databases">
        <authorList>
            <person name="Petersen C."/>
        </authorList>
    </citation>
    <scope>NUCLEOTIDE SEQUENCE</scope>
    <source>
        <strain evidence="3">IBT 30069</strain>
    </source>
</reference>
<evidence type="ECO:0000256" key="1">
    <source>
        <dbReference type="SAM" id="MobiDB-lite"/>
    </source>
</evidence>
<dbReference type="InterPro" id="IPR000873">
    <property type="entry name" value="AMP-dep_synth/lig_dom"/>
</dbReference>